<keyword evidence="5" id="KW-0539">Nucleus</keyword>
<dbReference type="PANTHER" id="PTHR14453">
    <property type="entry name" value="PARP/ZINC FINGER CCCH TYPE DOMAIN CONTAINING PROTEIN"/>
    <property type="match status" value="1"/>
</dbReference>
<dbReference type="Pfam" id="PF00644">
    <property type="entry name" value="PARP"/>
    <property type="match status" value="1"/>
</dbReference>
<name>A0A813I522_POLGL</name>
<proteinExistence type="predicted"/>
<reference evidence="7" key="1">
    <citation type="submission" date="2021-02" db="EMBL/GenBank/DDBJ databases">
        <authorList>
            <person name="Dougan E. K."/>
            <person name="Rhodes N."/>
            <person name="Thang M."/>
            <person name="Chan C."/>
        </authorList>
    </citation>
    <scope>NUCLEOTIDE SEQUENCE</scope>
</reference>
<dbReference type="AlphaFoldDB" id="A0A813I522"/>
<comment type="caution">
    <text evidence="7">The sequence shown here is derived from an EMBL/GenBank/DDBJ whole genome shotgun (WGS) entry which is preliminary data.</text>
</comment>
<protein>
    <recommendedName>
        <fullName evidence="6">PARP catalytic domain-containing protein</fullName>
    </recommendedName>
</protein>
<evidence type="ECO:0000313" key="8">
    <source>
        <dbReference type="Proteomes" id="UP000626109"/>
    </source>
</evidence>
<dbReference type="InterPro" id="IPR012317">
    <property type="entry name" value="Poly(ADP-ribose)pol_cat_dom"/>
</dbReference>
<evidence type="ECO:0000256" key="2">
    <source>
        <dbReference type="ARBA" id="ARBA00022676"/>
    </source>
</evidence>
<dbReference type="EMBL" id="CAJNNW010004116">
    <property type="protein sequence ID" value="CAE8646105.1"/>
    <property type="molecule type" value="Genomic_DNA"/>
</dbReference>
<dbReference type="GO" id="GO:0010629">
    <property type="term" value="P:negative regulation of gene expression"/>
    <property type="evidence" value="ECO:0007669"/>
    <property type="project" value="TreeGrafter"/>
</dbReference>
<dbReference type="InterPro" id="IPR052056">
    <property type="entry name" value="Mono-ARTD/PARP"/>
</dbReference>
<keyword evidence="3" id="KW-0808">Transferase</keyword>
<dbReference type="GO" id="GO:0005634">
    <property type="term" value="C:nucleus"/>
    <property type="evidence" value="ECO:0007669"/>
    <property type="project" value="UniProtKB-SubCell"/>
</dbReference>
<feature type="domain" description="PARP catalytic" evidence="6">
    <location>
        <begin position="147"/>
        <end position="304"/>
    </location>
</feature>
<keyword evidence="4" id="KW-0520">NAD</keyword>
<comment type="subcellular location">
    <subcellularLocation>
        <location evidence="1">Nucleus</location>
    </subcellularLocation>
</comment>
<dbReference type="GO" id="GO:0003714">
    <property type="term" value="F:transcription corepressor activity"/>
    <property type="evidence" value="ECO:0007669"/>
    <property type="project" value="TreeGrafter"/>
</dbReference>
<dbReference type="PANTHER" id="PTHR14453:SF67">
    <property type="entry name" value="POLY [ADP-RIBOSE] POLYMERASE"/>
    <property type="match status" value="1"/>
</dbReference>
<sequence length="336" mass="37992">MITGHRDHVHEAQGQLLEDLKVVEKASEPQDLKLGSDEDFESAVIDLRAFLMRRGMDDVGLEPQTDTSQLVIRAMGEMSLLRAMSEFRDWKDERAAIARSNEAEQGGVKYPGDASLSQSEWFKWDTVSPEEANMPGARFEIVEPDSLEYRQVVHNMREETGLGKKGSTFTKQIILVERVVNPVLWMKYWSRCNTIKLIGRNQGSANEMWVKHGTAARDPKVICDSEVGLSRNYSREYGNYFGQAVYTAENAWYVDRGYSFNCPDGKRQMLLCRVSAGTACDMEQNSESEKTKVAPNGYDSVRGEVNPGCFAIMVYQDEQVYPAYLVTYQPEDSLAT</sequence>
<evidence type="ECO:0000256" key="5">
    <source>
        <dbReference type="ARBA" id="ARBA00023242"/>
    </source>
</evidence>
<dbReference type="GO" id="GO:0005737">
    <property type="term" value="C:cytoplasm"/>
    <property type="evidence" value="ECO:0007669"/>
    <property type="project" value="TreeGrafter"/>
</dbReference>
<dbReference type="SUPFAM" id="SSF56399">
    <property type="entry name" value="ADP-ribosylation"/>
    <property type="match status" value="1"/>
</dbReference>
<evidence type="ECO:0000256" key="4">
    <source>
        <dbReference type="ARBA" id="ARBA00023027"/>
    </source>
</evidence>
<dbReference type="Proteomes" id="UP000626109">
    <property type="component" value="Unassembled WGS sequence"/>
</dbReference>
<dbReference type="Gene3D" id="6.20.320.10">
    <property type="match status" value="1"/>
</dbReference>
<gene>
    <name evidence="7" type="ORF">PGLA2088_LOCUS4505</name>
</gene>
<dbReference type="GO" id="GO:0003950">
    <property type="term" value="F:NAD+ poly-ADP-ribosyltransferase activity"/>
    <property type="evidence" value="ECO:0007669"/>
    <property type="project" value="InterPro"/>
</dbReference>
<evidence type="ECO:0000256" key="3">
    <source>
        <dbReference type="ARBA" id="ARBA00022679"/>
    </source>
</evidence>
<evidence type="ECO:0000313" key="7">
    <source>
        <dbReference type="EMBL" id="CAE8646105.1"/>
    </source>
</evidence>
<dbReference type="Gene3D" id="3.90.228.10">
    <property type="match status" value="1"/>
</dbReference>
<organism evidence="7 8">
    <name type="scientific">Polarella glacialis</name>
    <name type="common">Dinoflagellate</name>
    <dbReference type="NCBI Taxonomy" id="89957"/>
    <lineage>
        <taxon>Eukaryota</taxon>
        <taxon>Sar</taxon>
        <taxon>Alveolata</taxon>
        <taxon>Dinophyceae</taxon>
        <taxon>Suessiales</taxon>
        <taxon>Suessiaceae</taxon>
        <taxon>Polarella</taxon>
    </lineage>
</organism>
<evidence type="ECO:0000259" key="6">
    <source>
        <dbReference type="Pfam" id="PF00644"/>
    </source>
</evidence>
<keyword evidence="2" id="KW-0328">Glycosyltransferase</keyword>
<accession>A0A813I522</accession>
<evidence type="ECO:0000256" key="1">
    <source>
        <dbReference type="ARBA" id="ARBA00004123"/>
    </source>
</evidence>